<dbReference type="EMBL" id="BRYA01001108">
    <property type="protein sequence ID" value="GMI39084.1"/>
    <property type="molecule type" value="Genomic_DNA"/>
</dbReference>
<dbReference type="PRINTS" id="PR00082">
    <property type="entry name" value="GLFDHDRGNASE"/>
</dbReference>
<dbReference type="AlphaFoldDB" id="A0A9W7G9V5"/>
<dbReference type="InterPro" id="IPR046346">
    <property type="entry name" value="Aminoacid_DH-like_N_sf"/>
</dbReference>
<dbReference type="GO" id="GO:0004354">
    <property type="term" value="F:glutamate dehydrogenase (NADP+) activity"/>
    <property type="evidence" value="ECO:0007669"/>
    <property type="project" value="UniProtKB-EC"/>
</dbReference>
<reference evidence="7" key="1">
    <citation type="journal article" date="2023" name="Commun. Biol.">
        <title>Genome analysis of Parmales, the sister group of diatoms, reveals the evolutionary specialization of diatoms from phago-mixotrophs to photoautotrophs.</title>
        <authorList>
            <person name="Ban H."/>
            <person name="Sato S."/>
            <person name="Yoshikawa S."/>
            <person name="Yamada K."/>
            <person name="Nakamura Y."/>
            <person name="Ichinomiya M."/>
            <person name="Sato N."/>
            <person name="Blanc-Mathieu R."/>
            <person name="Endo H."/>
            <person name="Kuwata A."/>
            <person name="Ogata H."/>
        </authorList>
    </citation>
    <scope>NUCLEOTIDE SEQUENCE [LARGE SCALE GENOMIC DNA]</scope>
</reference>
<dbReference type="Gene3D" id="3.40.50.720">
    <property type="entry name" value="NAD(P)-binding Rossmann-like Domain"/>
    <property type="match status" value="1"/>
</dbReference>
<dbReference type="Gene3D" id="1.10.285.10">
    <property type="entry name" value="Glutamate Dehydrogenase, chain A, domain 3"/>
    <property type="match status" value="2"/>
</dbReference>
<evidence type="ECO:0000256" key="4">
    <source>
        <dbReference type="RuleBase" id="RU004417"/>
    </source>
</evidence>
<feature type="domain" description="Glutamate/phenylalanine/leucine/valine/L-tryptophan dehydrogenase C-terminal" evidence="5">
    <location>
        <begin position="264"/>
        <end position="501"/>
    </location>
</feature>
<evidence type="ECO:0000256" key="3">
    <source>
        <dbReference type="ARBA" id="ARBA00023002"/>
    </source>
</evidence>
<dbReference type="InterPro" id="IPR036291">
    <property type="entry name" value="NAD(P)-bd_dom_sf"/>
</dbReference>
<sequence length="503" mass="54876">MKLVFSSLTRALSHRNVALARGIAPLFSTKSSLITDNTQGVHGNMKSSGVWRNKPLFRREGDARFKTGKEAADMLVQEAIRRDGHEEEFVATVSSTLGCLGTVFDRSPKYAWIAKQLLEPERLVHFRVAWIDDVGVMRMNRGFRVQYSSAAGPYEGSTHFSSKMNGSVLKTLAFDSVFSNALTGRCIGSAVGGADFNPYNKSEAEIQRFCQSYMTELSKYVGPDQDFPNMGMGCGAAEVGYMFGQYKRINQKTGNNGRSFLWGGNPSFPEASGYGVAHFADALLKDKHDSLEGKRCLIVGSGRVAQTLAAKLLEYGAIPITFSDSSGHIYEPEGFDRGKLRTVVKVKGERGAKVGRYIIASTTAAYNDPENIWDIPCDLCFPCSTMGVIGPDEAKKLSDNGCEGVIEGGNSAVTEDGRKELKKQGIVHGPSTISLTGQALVSGLERMQYNTITDEQLKEEMDRVYHEVKNTATEFNTRGDLYAGSVIMGFLRVANVMATQGAV</sequence>
<keyword evidence="7" id="KW-1185">Reference proteome</keyword>
<protein>
    <recommendedName>
        <fullName evidence="2">glutamate dehydrogenase (NADP(+))</fullName>
        <ecNumber evidence="2">1.4.1.4</ecNumber>
    </recommendedName>
</protein>
<organism evidence="6 7">
    <name type="scientific">Triparma columacea</name>
    <dbReference type="NCBI Taxonomy" id="722753"/>
    <lineage>
        <taxon>Eukaryota</taxon>
        <taxon>Sar</taxon>
        <taxon>Stramenopiles</taxon>
        <taxon>Ochrophyta</taxon>
        <taxon>Bolidophyceae</taxon>
        <taxon>Parmales</taxon>
        <taxon>Triparmaceae</taxon>
        <taxon>Triparma</taxon>
    </lineage>
</organism>
<dbReference type="EC" id="1.4.1.4" evidence="2"/>
<evidence type="ECO:0000259" key="5">
    <source>
        <dbReference type="SMART" id="SM00839"/>
    </source>
</evidence>
<name>A0A9W7G9V5_9STRA</name>
<dbReference type="SUPFAM" id="SSF51735">
    <property type="entry name" value="NAD(P)-binding Rossmann-fold domains"/>
    <property type="match status" value="1"/>
</dbReference>
<evidence type="ECO:0000313" key="7">
    <source>
        <dbReference type="Proteomes" id="UP001165065"/>
    </source>
</evidence>
<accession>A0A9W7G9V5</accession>
<dbReference type="Pfam" id="PF00208">
    <property type="entry name" value="ELFV_dehydrog"/>
    <property type="match status" value="1"/>
</dbReference>
<gene>
    <name evidence="6" type="ORF">TrCOL_g1985</name>
</gene>
<evidence type="ECO:0000256" key="2">
    <source>
        <dbReference type="ARBA" id="ARBA00012907"/>
    </source>
</evidence>
<evidence type="ECO:0000313" key="6">
    <source>
        <dbReference type="EMBL" id="GMI39084.1"/>
    </source>
</evidence>
<dbReference type="GO" id="GO:0005829">
    <property type="term" value="C:cytosol"/>
    <property type="evidence" value="ECO:0007669"/>
    <property type="project" value="TreeGrafter"/>
</dbReference>
<keyword evidence="3 4" id="KW-0560">Oxidoreductase</keyword>
<dbReference type="Proteomes" id="UP001165065">
    <property type="component" value="Unassembled WGS sequence"/>
</dbReference>
<dbReference type="InterPro" id="IPR050724">
    <property type="entry name" value="Glu_Leu_Phe_Val_DH"/>
</dbReference>
<dbReference type="Pfam" id="PF02812">
    <property type="entry name" value="ELFV_dehydrog_N"/>
    <property type="match status" value="1"/>
</dbReference>
<dbReference type="SUPFAM" id="SSF53223">
    <property type="entry name" value="Aminoacid dehydrogenase-like, N-terminal domain"/>
    <property type="match status" value="1"/>
</dbReference>
<dbReference type="Gene3D" id="3.40.50.10860">
    <property type="entry name" value="Leucine Dehydrogenase, chain A, domain 1"/>
    <property type="match status" value="1"/>
</dbReference>
<evidence type="ECO:0000256" key="1">
    <source>
        <dbReference type="ARBA" id="ARBA00006382"/>
    </source>
</evidence>
<dbReference type="SMART" id="SM00839">
    <property type="entry name" value="ELFV_dehydrog"/>
    <property type="match status" value="1"/>
</dbReference>
<dbReference type="InterPro" id="IPR006096">
    <property type="entry name" value="Glu/Leu/Phe/Val/Trp_DH_C"/>
</dbReference>
<dbReference type="GO" id="GO:0006537">
    <property type="term" value="P:glutamate biosynthetic process"/>
    <property type="evidence" value="ECO:0007669"/>
    <property type="project" value="TreeGrafter"/>
</dbReference>
<dbReference type="InterPro" id="IPR006095">
    <property type="entry name" value="Glu/Leu/Phe/Val/Trp_DH"/>
</dbReference>
<dbReference type="PANTHER" id="PTHR43571:SF1">
    <property type="entry name" value="NADP-SPECIFIC GLUTAMATE DEHYDROGENASE 1-RELATED"/>
    <property type="match status" value="1"/>
</dbReference>
<comment type="caution">
    <text evidence="6">The sequence shown here is derived from an EMBL/GenBank/DDBJ whole genome shotgun (WGS) entry which is preliminary data.</text>
</comment>
<comment type="similarity">
    <text evidence="1 4">Belongs to the Glu/Leu/Phe/Val dehydrogenases family.</text>
</comment>
<dbReference type="InterPro" id="IPR006097">
    <property type="entry name" value="Glu/Leu/Phe/Val/Trp_DH_dimer"/>
</dbReference>
<dbReference type="OrthoDB" id="6718861at2759"/>
<dbReference type="PANTHER" id="PTHR43571">
    <property type="entry name" value="NADP-SPECIFIC GLUTAMATE DEHYDROGENASE 1-RELATED"/>
    <property type="match status" value="1"/>
</dbReference>
<proteinExistence type="inferred from homology"/>